<proteinExistence type="predicted"/>
<keyword evidence="1" id="KW-0614">Plasmid</keyword>
<gene>
    <name evidence="1" type="ORF">PhaeoP66_04530</name>
</gene>
<evidence type="ECO:0000313" key="2">
    <source>
        <dbReference type="Proteomes" id="UP000236536"/>
    </source>
</evidence>
<dbReference type="EMBL" id="CP010712">
    <property type="protein sequence ID" value="AUQ97256.1"/>
    <property type="molecule type" value="Genomic_DNA"/>
</dbReference>
<geneLocation type="plasmid" evidence="1 2">
    <name>pP66_g</name>
</geneLocation>
<reference evidence="1 2" key="1">
    <citation type="journal article" date="2017" name="Genome Biol. Evol.">
        <title>Trajectories and Drivers of Genome Evolution in Surface-Associated Marine Phaeobacter.</title>
        <authorList>
            <person name="Freese H.M."/>
            <person name="Sikorski J."/>
            <person name="Bunk B."/>
            <person name="Scheuner C."/>
            <person name="Meier-Kolthoff J.P."/>
            <person name="Sproer C."/>
            <person name="Gram L."/>
            <person name="Overmann J."/>
        </authorList>
    </citation>
    <scope>NUCLEOTIDE SEQUENCE [LARGE SCALE GENOMIC DNA]</scope>
    <source>
        <strain evidence="1 2">P66</strain>
    </source>
</reference>
<sequence>MVRVGGRSAGVRLGTGHAAQAAGFAIEIALPVRHKTGMKPLSDLSVSEILALHSDTLIALRDRGVVRSGNNPTGDLAEYLFCKTFGWKQAKRSVKAYDAKDSENRRIQIKARRLTPESTSRQLSGFRSLSGFEILAAVLLDEQYQVQRGLLLPADVVRQKVKPDGHTNSHILRLTDALWDLPEAKDVTSELQATLGKL</sequence>
<protein>
    <submittedName>
        <fullName evidence="1">Uncharacterized protein</fullName>
    </submittedName>
</protein>
<keyword evidence="2" id="KW-1185">Reference proteome</keyword>
<accession>A0ABM6RL13</accession>
<reference evidence="1 2" key="2">
    <citation type="journal article" date="2017" name="Int. J. Syst. Evol. Microbiol.">
        <title>Adaptation of Surface-Associated Bacteria to the Open Ocean: A Genomically Distinct Subpopulation of Phaeobacter gallaeciensis Colonizes Pacific Mesozooplankton.</title>
        <authorList>
            <person name="Freese H.M."/>
            <person name="Methner A."/>
            <person name="Overmann J."/>
        </authorList>
    </citation>
    <scope>NUCLEOTIDE SEQUENCE [LARGE SCALE GENOMIC DNA]</scope>
    <source>
        <strain evidence="1 2">P66</strain>
    </source>
</reference>
<organism evidence="1 2">
    <name type="scientific">Phaeobacter inhibens</name>
    <dbReference type="NCBI Taxonomy" id="221822"/>
    <lineage>
        <taxon>Bacteria</taxon>
        <taxon>Pseudomonadati</taxon>
        <taxon>Pseudomonadota</taxon>
        <taxon>Alphaproteobacteria</taxon>
        <taxon>Rhodobacterales</taxon>
        <taxon>Roseobacteraceae</taxon>
        <taxon>Phaeobacter</taxon>
    </lineage>
</organism>
<evidence type="ECO:0000313" key="1">
    <source>
        <dbReference type="EMBL" id="AUQ97256.1"/>
    </source>
</evidence>
<dbReference type="Proteomes" id="UP000236536">
    <property type="component" value="Plasmid pP66_g"/>
</dbReference>
<name>A0ABM6RL13_9RHOB</name>